<feature type="domain" description="TonB C-terminal" evidence="12">
    <location>
        <begin position="207"/>
        <end position="304"/>
    </location>
</feature>
<dbReference type="PANTHER" id="PTHR33446">
    <property type="entry name" value="PROTEIN TONB-RELATED"/>
    <property type="match status" value="1"/>
</dbReference>
<evidence type="ECO:0000256" key="11">
    <source>
        <dbReference type="SAM" id="Phobius"/>
    </source>
</evidence>
<dbReference type="Gene3D" id="3.30.1150.10">
    <property type="match status" value="1"/>
</dbReference>
<keyword evidence="9 11" id="KW-0472">Membrane</keyword>
<keyword evidence="7" id="KW-0653">Protein transport</keyword>
<dbReference type="NCBIfam" id="TIGR01352">
    <property type="entry name" value="tonB_Cterm"/>
    <property type="match status" value="1"/>
</dbReference>
<feature type="compositionally biased region" description="Acidic residues" evidence="10">
    <location>
        <begin position="104"/>
        <end position="115"/>
    </location>
</feature>
<dbReference type="SUPFAM" id="SSF74653">
    <property type="entry name" value="TolA/TonB C-terminal domain"/>
    <property type="match status" value="1"/>
</dbReference>
<dbReference type="GO" id="GO:0015031">
    <property type="term" value="P:protein transport"/>
    <property type="evidence" value="ECO:0007669"/>
    <property type="project" value="UniProtKB-KW"/>
</dbReference>
<comment type="similarity">
    <text evidence="2">Belongs to the TonB family.</text>
</comment>
<keyword evidence="4" id="KW-1003">Cell membrane</keyword>
<dbReference type="GO" id="GO:0055085">
    <property type="term" value="P:transmembrane transport"/>
    <property type="evidence" value="ECO:0007669"/>
    <property type="project" value="InterPro"/>
</dbReference>
<reference evidence="13 14" key="1">
    <citation type="submission" date="2023-12" db="EMBL/GenBank/DDBJ databases">
        <title>Whole-genome sequencing of halo(alkali)philic microorganisms from hypersaline lakes.</title>
        <authorList>
            <person name="Sorokin D.Y."/>
            <person name="Merkel A.Y."/>
            <person name="Messina E."/>
            <person name="Yakimov M."/>
        </authorList>
    </citation>
    <scope>NUCLEOTIDE SEQUENCE [LARGE SCALE GENOMIC DNA]</scope>
    <source>
        <strain evidence="13 14">AB-CW1</strain>
    </source>
</reference>
<evidence type="ECO:0000256" key="3">
    <source>
        <dbReference type="ARBA" id="ARBA00022448"/>
    </source>
</evidence>
<evidence type="ECO:0000256" key="8">
    <source>
        <dbReference type="ARBA" id="ARBA00022989"/>
    </source>
</evidence>
<evidence type="ECO:0000256" key="10">
    <source>
        <dbReference type="SAM" id="MobiDB-lite"/>
    </source>
</evidence>
<organism evidence="13 14">
    <name type="scientific">Natronospira elongata</name>
    <dbReference type="NCBI Taxonomy" id="3110268"/>
    <lineage>
        <taxon>Bacteria</taxon>
        <taxon>Pseudomonadati</taxon>
        <taxon>Pseudomonadota</taxon>
        <taxon>Gammaproteobacteria</taxon>
        <taxon>Natronospirales</taxon>
        <taxon>Natronospiraceae</taxon>
        <taxon>Natronospira</taxon>
    </lineage>
</organism>
<evidence type="ECO:0000256" key="7">
    <source>
        <dbReference type="ARBA" id="ARBA00022927"/>
    </source>
</evidence>
<evidence type="ECO:0000259" key="12">
    <source>
        <dbReference type="PROSITE" id="PS52015"/>
    </source>
</evidence>
<comment type="subcellular location">
    <subcellularLocation>
        <location evidence="1">Cell inner membrane</location>
        <topology evidence="1">Single-pass membrane protein</topology>
        <orientation evidence="1">Periplasmic side</orientation>
    </subcellularLocation>
</comment>
<dbReference type="PROSITE" id="PS52015">
    <property type="entry name" value="TONB_CTD"/>
    <property type="match status" value="1"/>
</dbReference>
<dbReference type="PANTHER" id="PTHR33446:SF11">
    <property type="entry name" value="TONB3"/>
    <property type="match status" value="1"/>
</dbReference>
<feature type="region of interest" description="Disordered" evidence="10">
    <location>
        <begin position="74"/>
        <end position="191"/>
    </location>
</feature>
<dbReference type="AlphaFoldDB" id="A0AAP6MLZ4"/>
<keyword evidence="3" id="KW-0813">Transport</keyword>
<protein>
    <submittedName>
        <fullName evidence="13">TonB family protein</fullName>
    </submittedName>
</protein>
<evidence type="ECO:0000256" key="5">
    <source>
        <dbReference type="ARBA" id="ARBA00022519"/>
    </source>
</evidence>
<dbReference type="GO" id="GO:0098797">
    <property type="term" value="C:plasma membrane protein complex"/>
    <property type="evidence" value="ECO:0007669"/>
    <property type="project" value="TreeGrafter"/>
</dbReference>
<evidence type="ECO:0000313" key="14">
    <source>
        <dbReference type="Proteomes" id="UP001302316"/>
    </source>
</evidence>
<keyword evidence="14" id="KW-1185">Reference proteome</keyword>
<dbReference type="EMBL" id="JAYGII010000007">
    <property type="protein sequence ID" value="MEA5445257.1"/>
    <property type="molecule type" value="Genomic_DNA"/>
</dbReference>
<evidence type="ECO:0000256" key="9">
    <source>
        <dbReference type="ARBA" id="ARBA00023136"/>
    </source>
</evidence>
<dbReference type="Proteomes" id="UP001302316">
    <property type="component" value="Unassembled WGS sequence"/>
</dbReference>
<keyword evidence="8 11" id="KW-1133">Transmembrane helix</keyword>
<evidence type="ECO:0000256" key="2">
    <source>
        <dbReference type="ARBA" id="ARBA00006555"/>
    </source>
</evidence>
<dbReference type="InterPro" id="IPR006260">
    <property type="entry name" value="TonB/TolA_C"/>
</dbReference>
<evidence type="ECO:0000256" key="1">
    <source>
        <dbReference type="ARBA" id="ARBA00004383"/>
    </source>
</evidence>
<dbReference type="GO" id="GO:0031992">
    <property type="term" value="F:energy transducer activity"/>
    <property type="evidence" value="ECO:0007669"/>
    <property type="project" value="TreeGrafter"/>
</dbReference>
<comment type="caution">
    <text evidence="13">The sequence shown here is derived from an EMBL/GenBank/DDBJ whole genome shotgun (WGS) entry which is preliminary data.</text>
</comment>
<keyword evidence="5" id="KW-0997">Cell inner membrane</keyword>
<dbReference type="RefSeq" id="WP_346050884.1">
    <property type="nucleotide sequence ID" value="NZ_JAYGII010000007.1"/>
</dbReference>
<sequence>MRQIEVVKLRPGSRDRLITTVFLAALLHGMVILGVSFSADQPGELRANTLEVTLVATPDERPPEEADYLAQADQRGAGNVEERVRPESAQSTLDQIPNPGLEEGWAEETEVDVTDGSESPDSLDSLEPEPESNPLLTTESSPERVASANTTPRDTRQPLQLARLLTDGAEQADPISDDDRQPLAHSDDPREKFIQVNTREHAYAEYLEGWRRRVESVGNEHYPVEARRDGLTGALTLEVAIAADGTLREVRPLESSGHPTLDRAAARIVRTASPFAAFPEAIREEADVIRFAFRWEFGTDRTIRTGVRLPAGS</sequence>
<feature type="transmembrane region" description="Helical" evidence="11">
    <location>
        <begin position="21"/>
        <end position="39"/>
    </location>
</feature>
<proteinExistence type="inferred from homology"/>
<dbReference type="Pfam" id="PF03544">
    <property type="entry name" value="TonB_C"/>
    <property type="match status" value="1"/>
</dbReference>
<gene>
    <name evidence="13" type="ORF">VCB98_05440</name>
</gene>
<evidence type="ECO:0000313" key="13">
    <source>
        <dbReference type="EMBL" id="MEA5445257.1"/>
    </source>
</evidence>
<name>A0AAP6MLZ4_9GAMM</name>
<evidence type="ECO:0000256" key="6">
    <source>
        <dbReference type="ARBA" id="ARBA00022692"/>
    </source>
</evidence>
<dbReference type="InterPro" id="IPR051045">
    <property type="entry name" value="TonB-dependent_transducer"/>
</dbReference>
<evidence type="ECO:0000256" key="4">
    <source>
        <dbReference type="ARBA" id="ARBA00022475"/>
    </source>
</evidence>
<feature type="compositionally biased region" description="Basic and acidic residues" evidence="10">
    <location>
        <begin position="177"/>
        <end position="191"/>
    </location>
</feature>
<dbReference type="InterPro" id="IPR037682">
    <property type="entry name" value="TonB_C"/>
</dbReference>
<accession>A0AAP6MLZ4</accession>
<keyword evidence="6 11" id="KW-0812">Transmembrane</keyword>